<dbReference type="CDD" id="cd01335">
    <property type="entry name" value="Radical_SAM"/>
    <property type="match status" value="1"/>
</dbReference>
<dbReference type="AlphaFoldDB" id="I2Q7J1"/>
<dbReference type="InterPro" id="IPR013785">
    <property type="entry name" value="Aldolase_TIM"/>
</dbReference>
<dbReference type="Gene3D" id="3.20.20.70">
    <property type="entry name" value="Aldolase class I"/>
    <property type="match status" value="1"/>
</dbReference>
<dbReference type="EMBL" id="JH600067">
    <property type="protein sequence ID" value="EIG55747.1"/>
    <property type="molecule type" value="Genomic_DNA"/>
</dbReference>
<keyword evidence="5" id="KW-0408">Iron</keyword>
<dbReference type="InterPro" id="IPR050377">
    <property type="entry name" value="Radical_SAM_PqqE_MftC-like"/>
</dbReference>
<keyword evidence="4" id="KW-0479">Metal-binding</keyword>
<dbReference type="PANTHER" id="PTHR11228">
    <property type="entry name" value="RADICAL SAM DOMAIN PROTEIN"/>
    <property type="match status" value="1"/>
</dbReference>
<dbReference type="SFLD" id="SFLDS00029">
    <property type="entry name" value="Radical_SAM"/>
    <property type="match status" value="1"/>
</dbReference>
<keyword evidence="6" id="KW-0411">Iron-sulfur</keyword>
<evidence type="ECO:0000256" key="2">
    <source>
        <dbReference type="ARBA" id="ARBA00022485"/>
    </source>
</evidence>
<protein>
    <submittedName>
        <fullName evidence="9">Putative Fe-S oxidoreductase</fullName>
    </submittedName>
</protein>
<dbReference type="SFLD" id="SFLDG01067">
    <property type="entry name" value="SPASM/twitch_domain_containing"/>
    <property type="match status" value="1"/>
</dbReference>
<evidence type="ECO:0000256" key="1">
    <source>
        <dbReference type="ARBA" id="ARBA00001966"/>
    </source>
</evidence>
<dbReference type="SUPFAM" id="SSF102114">
    <property type="entry name" value="Radical SAM enzymes"/>
    <property type="match status" value="1"/>
</dbReference>
<dbReference type="STRING" id="596152.DesU5LDRAFT_0022"/>
<evidence type="ECO:0000256" key="4">
    <source>
        <dbReference type="ARBA" id="ARBA00022723"/>
    </source>
</evidence>
<keyword evidence="3" id="KW-0949">S-adenosyl-L-methionine</keyword>
<dbReference type="InterPro" id="IPR034391">
    <property type="entry name" value="AdoMet-like_SPASM_containing"/>
</dbReference>
<reference evidence="9" key="1">
    <citation type="submission" date="2011-11" db="EMBL/GenBank/DDBJ databases">
        <title>Improved High-Quality Draft sequence of Desulfovibrio sp. U5L.</title>
        <authorList>
            <consortium name="US DOE Joint Genome Institute"/>
            <person name="Lucas S."/>
            <person name="Han J."/>
            <person name="Lapidus A."/>
            <person name="Cheng J.-F."/>
            <person name="Goodwin L."/>
            <person name="Pitluck S."/>
            <person name="Peters L."/>
            <person name="Ovchinnikova G."/>
            <person name="Held B."/>
            <person name="Detter J.C."/>
            <person name="Han C."/>
            <person name="Tapia R."/>
            <person name="Land M."/>
            <person name="Hauser L."/>
            <person name="Kyrpides N."/>
            <person name="Ivanova N."/>
            <person name="Pagani I."/>
            <person name="Gabster J."/>
            <person name="Walker C."/>
            <person name="Stolyar S."/>
            <person name="Stahl D."/>
            <person name="Arkin A."/>
            <person name="Dehal P."/>
            <person name="Hazen T."/>
            <person name="Woyke T."/>
        </authorList>
    </citation>
    <scope>NUCLEOTIDE SEQUENCE [LARGE SCALE GENOMIC DNA]</scope>
    <source>
        <strain evidence="9">U5L</strain>
    </source>
</reference>
<comment type="cofactor">
    <cofactor evidence="1">
        <name>[4Fe-4S] cluster</name>
        <dbReference type="ChEBI" id="CHEBI:49883"/>
    </cofactor>
</comment>
<organism evidence="9">
    <name type="scientific">Desulfovibrio sp. U5L</name>
    <dbReference type="NCBI Taxonomy" id="596152"/>
    <lineage>
        <taxon>Bacteria</taxon>
        <taxon>Pseudomonadati</taxon>
        <taxon>Thermodesulfobacteriota</taxon>
        <taxon>Desulfovibrionia</taxon>
        <taxon>Desulfovibrionales</taxon>
        <taxon>Desulfovibrionaceae</taxon>
        <taxon>Desulfovibrio</taxon>
    </lineage>
</organism>
<evidence type="ECO:0000256" key="6">
    <source>
        <dbReference type="ARBA" id="ARBA00023014"/>
    </source>
</evidence>
<accession>I2Q7J1</accession>
<evidence type="ECO:0000259" key="8">
    <source>
        <dbReference type="Pfam" id="PF13186"/>
    </source>
</evidence>
<feature type="domain" description="4Fe4S-binding SPASM" evidence="8">
    <location>
        <begin position="260"/>
        <end position="321"/>
    </location>
</feature>
<dbReference type="GO" id="GO:0046872">
    <property type="term" value="F:metal ion binding"/>
    <property type="evidence" value="ECO:0007669"/>
    <property type="project" value="UniProtKB-KW"/>
</dbReference>
<dbReference type="InterPro" id="IPR007197">
    <property type="entry name" value="rSAM"/>
</dbReference>
<proteinExistence type="predicted"/>
<dbReference type="CDD" id="cd21109">
    <property type="entry name" value="SPASM"/>
    <property type="match status" value="1"/>
</dbReference>
<keyword evidence="2" id="KW-0004">4Fe-4S</keyword>
<dbReference type="InterPro" id="IPR023885">
    <property type="entry name" value="4Fe4S-binding_SPASM_dom"/>
</dbReference>
<dbReference type="HOGENOM" id="CLU_009273_1_1_7"/>
<sequence length="359" mass="39729">MQEIKAANAALISHEAYSGIANVHCFPSTILLSPSQKCNFRCRTCMQTHDKTELPPETLKKVEALMPFASVLDFVGGEPLLLESFRRAIGWGSKYACRMETVTNGLLLDDVWRERFVESLGSVRISVDGATQKTYQYVRRHPDLLTVLKNIGELALLRLRRGRETPLIEINFVAMRANIRELPRLVALAGELGVDAVRVIFMLAHTEELAKQSLYFMQEESDACMRLAVEVGTRAGVNVQIPGYFSEAPAADRPKRRHKCSGPWHFLGVDADGSAKICCGGAPSFGNLNTQTFQEFWQGAALRHLRRTINTPDEPEYCKNCFHGGDNLRRVSKHIIRPGLAEAAAAALGVALPPQPDGS</sequence>
<evidence type="ECO:0000256" key="5">
    <source>
        <dbReference type="ARBA" id="ARBA00023004"/>
    </source>
</evidence>
<dbReference type="InterPro" id="IPR058240">
    <property type="entry name" value="rSAM_sf"/>
</dbReference>
<dbReference type="PANTHER" id="PTHR11228:SF7">
    <property type="entry name" value="PQQA PEPTIDE CYCLASE"/>
    <property type="match status" value="1"/>
</dbReference>
<gene>
    <name evidence="9" type="ORF">DesU5LDRAFT_0022</name>
</gene>
<dbReference type="SFLD" id="SFLDG01387">
    <property type="entry name" value="BtrN-like_SPASM_domain_contain"/>
    <property type="match status" value="1"/>
</dbReference>
<dbReference type="GO" id="GO:0051536">
    <property type="term" value="F:iron-sulfur cluster binding"/>
    <property type="evidence" value="ECO:0007669"/>
    <property type="project" value="UniProtKB-KW"/>
</dbReference>
<dbReference type="Pfam" id="PF04055">
    <property type="entry name" value="Radical_SAM"/>
    <property type="match status" value="1"/>
</dbReference>
<dbReference type="GO" id="GO:0003824">
    <property type="term" value="F:catalytic activity"/>
    <property type="evidence" value="ECO:0007669"/>
    <property type="project" value="InterPro"/>
</dbReference>
<name>I2Q7J1_9BACT</name>
<dbReference type="Pfam" id="PF13186">
    <property type="entry name" value="SPASM"/>
    <property type="match status" value="1"/>
</dbReference>
<evidence type="ECO:0000256" key="3">
    <source>
        <dbReference type="ARBA" id="ARBA00022691"/>
    </source>
</evidence>
<evidence type="ECO:0000259" key="7">
    <source>
        <dbReference type="Pfam" id="PF04055"/>
    </source>
</evidence>
<feature type="domain" description="Radical SAM core" evidence="7">
    <location>
        <begin position="33"/>
        <end position="154"/>
    </location>
</feature>
<evidence type="ECO:0000313" key="9">
    <source>
        <dbReference type="EMBL" id="EIG55747.1"/>
    </source>
</evidence>
<dbReference type="eggNOG" id="COG0535">
    <property type="taxonomic scope" value="Bacteria"/>
</dbReference>